<dbReference type="Pfam" id="PF00078">
    <property type="entry name" value="RVT_1"/>
    <property type="match status" value="1"/>
</dbReference>
<sequence>MADNRTMKELLQAPTEGYEEAIVIPKINADHFEIKTNLLQLLKNEISRFTQRFKETFGEAWDRFKEMLRACPHHGFTELAQIDTFYNGLNDNDQDSLNAAAGGNLLSKTTREALQIIENKSKVRYSRNKPNVSRMNTTSKESTSKTDDRIDKLADQILTLVDIFPKKVVTPASVKAVEESCVTCGEPHAHYNCDATNSNQPSFCVATGTYNQVAPQNRASNYMAPPGFAPVQNSQNRKLNDATRKDHFPLPFMDQTLERLAGNDFYCILDGFSGYFQIPIDPQDQEKTTFTCPYGTFAYRRMPFGFCNAPDKLDDALWAFRTAFKTPIDCTPYKLVYGKSCHLPIELEHKAYWALKHANFDLKTKGDHWKLQLNELNKLCDQAYENSLIYKERTEKLHDSKIKNRIFNVGDQVLLFNSRLKIFSGKLKTHWLGPFTIA</sequence>
<feature type="region of interest" description="Disordered" evidence="1">
    <location>
        <begin position="127"/>
        <end position="147"/>
    </location>
</feature>
<dbReference type="PANTHER" id="PTHR24559:SF444">
    <property type="entry name" value="REVERSE TRANSCRIPTASE DOMAIN-CONTAINING PROTEIN"/>
    <property type="match status" value="1"/>
</dbReference>
<proteinExistence type="predicted"/>
<organism evidence="4">
    <name type="scientific">Tanacetum cinerariifolium</name>
    <name type="common">Dalmatian daisy</name>
    <name type="synonym">Chrysanthemum cinerariifolium</name>
    <dbReference type="NCBI Taxonomy" id="118510"/>
    <lineage>
        <taxon>Eukaryota</taxon>
        <taxon>Viridiplantae</taxon>
        <taxon>Streptophyta</taxon>
        <taxon>Embryophyta</taxon>
        <taxon>Tracheophyta</taxon>
        <taxon>Spermatophyta</taxon>
        <taxon>Magnoliopsida</taxon>
        <taxon>eudicotyledons</taxon>
        <taxon>Gunneridae</taxon>
        <taxon>Pentapetalae</taxon>
        <taxon>asterids</taxon>
        <taxon>campanulids</taxon>
        <taxon>Asterales</taxon>
        <taxon>Asteraceae</taxon>
        <taxon>Asteroideae</taxon>
        <taxon>Anthemideae</taxon>
        <taxon>Anthemidinae</taxon>
        <taxon>Tanacetum</taxon>
    </lineage>
</organism>
<dbReference type="InterPro" id="IPR000477">
    <property type="entry name" value="RT_dom"/>
</dbReference>
<gene>
    <name evidence="4" type="ORF">Tci_002235</name>
</gene>
<keyword evidence="4" id="KW-0548">Nucleotidyltransferase</keyword>
<comment type="caution">
    <text evidence="4">The sequence shown here is derived from an EMBL/GenBank/DDBJ whole genome shotgun (WGS) entry which is preliminary data.</text>
</comment>
<dbReference type="GO" id="GO:0003964">
    <property type="term" value="F:RNA-directed DNA polymerase activity"/>
    <property type="evidence" value="ECO:0007669"/>
    <property type="project" value="UniProtKB-KW"/>
</dbReference>
<dbReference type="InterPro" id="IPR043502">
    <property type="entry name" value="DNA/RNA_pol_sf"/>
</dbReference>
<dbReference type="Gene3D" id="3.30.70.270">
    <property type="match status" value="1"/>
</dbReference>
<feature type="domain" description="Retrotransposon gag" evidence="3">
    <location>
        <begin position="40"/>
        <end position="91"/>
    </location>
</feature>
<dbReference type="InterPro" id="IPR053134">
    <property type="entry name" value="RNA-dir_DNA_polymerase"/>
</dbReference>
<keyword evidence="4" id="KW-0808">Transferase</keyword>
<reference evidence="4" key="1">
    <citation type="journal article" date="2019" name="Sci. Rep.">
        <title>Draft genome of Tanacetum cinerariifolium, the natural source of mosquito coil.</title>
        <authorList>
            <person name="Yamashiro T."/>
            <person name="Shiraishi A."/>
            <person name="Satake H."/>
            <person name="Nakayama K."/>
        </authorList>
    </citation>
    <scope>NUCLEOTIDE SEQUENCE</scope>
</reference>
<name>A0A6L2J1D1_TANCI</name>
<dbReference type="AlphaFoldDB" id="A0A6L2J1D1"/>
<accession>A0A6L2J1D1</accession>
<dbReference type="EMBL" id="BKCJ010000142">
    <property type="protein sequence ID" value="GEU30257.1"/>
    <property type="molecule type" value="Genomic_DNA"/>
</dbReference>
<evidence type="ECO:0000313" key="4">
    <source>
        <dbReference type="EMBL" id="GEU30257.1"/>
    </source>
</evidence>
<evidence type="ECO:0000259" key="3">
    <source>
        <dbReference type="Pfam" id="PF03732"/>
    </source>
</evidence>
<dbReference type="Pfam" id="PF03732">
    <property type="entry name" value="Retrotrans_gag"/>
    <property type="match status" value="1"/>
</dbReference>
<feature type="domain" description="Reverse transcriptase" evidence="2">
    <location>
        <begin position="233"/>
        <end position="310"/>
    </location>
</feature>
<evidence type="ECO:0000256" key="1">
    <source>
        <dbReference type="SAM" id="MobiDB-lite"/>
    </source>
</evidence>
<evidence type="ECO:0000259" key="2">
    <source>
        <dbReference type="Pfam" id="PF00078"/>
    </source>
</evidence>
<dbReference type="SUPFAM" id="SSF56672">
    <property type="entry name" value="DNA/RNA polymerases"/>
    <property type="match status" value="1"/>
</dbReference>
<dbReference type="InterPro" id="IPR005162">
    <property type="entry name" value="Retrotrans_gag_dom"/>
</dbReference>
<dbReference type="PANTHER" id="PTHR24559">
    <property type="entry name" value="TRANSPOSON TY3-I GAG-POL POLYPROTEIN"/>
    <property type="match status" value="1"/>
</dbReference>
<dbReference type="InterPro" id="IPR043128">
    <property type="entry name" value="Rev_trsase/Diguanyl_cyclase"/>
</dbReference>
<keyword evidence="4" id="KW-0695">RNA-directed DNA polymerase</keyword>
<dbReference type="Gene3D" id="3.10.10.10">
    <property type="entry name" value="HIV Type 1 Reverse Transcriptase, subunit A, domain 1"/>
    <property type="match status" value="1"/>
</dbReference>
<protein>
    <submittedName>
        <fullName evidence="4">Reverse transcriptase domain-containing protein</fullName>
    </submittedName>
</protein>
<dbReference type="CDD" id="cd01647">
    <property type="entry name" value="RT_LTR"/>
    <property type="match status" value="1"/>
</dbReference>